<dbReference type="Gene3D" id="1.10.10.10">
    <property type="entry name" value="Winged helix-like DNA-binding domain superfamily/Winged helix DNA-binding domain"/>
    <property type="match status" value="1"/>
</dbReference>
<dbReference type="InterPro" id="IPR005119">
    <property type="entry name" value="LysR_subst-bd"/>
</dbReference>
<dbReference type="CDD" id="cd08414">
    <property type="entry name" value="PBP2_LTTR_aromatics_like"/>
    <property type="match status" value="1"/>
</dbReference>
<evidence type="ECO:0000313" key="6">
    <source>
        <dbReference type="EMBL" id="ARF53957.1"/>
    </source>
</evidence>
<dbReference type="Proteomes" id="UP000192726">
    <property type="component" value="Chromosome"/>
</dbReference>
<dbReference type="KEGG" id="sgv:B1H19_06950"/>
<evidence type="ECO:0000256" key="2">
    <source>
        <dbReference type="ARBA" id="ARBA00023015"/>
    </source>
</evidence>
<dbReference type="Pfam" id="PF00126">
    <property type="entry name" value="HTH_1"/>
    <property type="match status" value="1"/>
</dbReference>
<dbReference type="PANTHER" id="PTHR30346">
    <property type="entry name" value="TRANSCRIPTIONAL DUAL REGULATOR HCAR-RELATED"/>
    <property type="match status" value="1"/>
</dbReference>
<proteinExistence type="inferred from homology"/>
<dbReference type="InterPro" id="IPR036388">
    <property type="entry name" value="WH-like_DNA-bd_sf"/>
</dbReference>
<dbReference type="InterPro" id="IPR000847">
    <property type="entry name" value="LysR_HTH_N"/>
</dbReference>
<dbReference type="InterPro" id="IPR036390">
    <property type="entry name" value="WH_DNA-bd_sf"/>
</dbReference>
<dbReference type="RefSeq" id="WP_083103744.1">
    <property type="nucleotide sequence ID" value="NZ_CP020569.1"/>
</dbReference>
<evidence type="ECO:0000259" key="5">
    <source>
        <dbReference type="PROSITE" id="PS50931"/>
    </source>
</evidence>
<dbReference type="SUPFAM" id="SSF46785">
    <property type="entry name" value="Winged helix' DNA-binding domain"/>
    <property type="match status" value="1"/>
</dbReference>
<keyword evidence="7" id="KW-1185">Reference proteome</keyword>
<dbReference type="GO" id="GO:0003677">
    <property type="term" value="F:DNA binding"/>
    <property type="evidence" value="ECO:0007669"/>
    <property type="project" value="UniProtKB-KW"/>
</dbReference>
<keyword evidence="2" id="KW-0805">Transcription regulation</keyword>
<dbReference type="PANTHER" id="PTHR30346:SF30">
    <property type="entry name" value="SMALL NEUTRAL PROTEASE REGULATORY PROTEIN"/>
    <property type="match status" value="1"/>
</dbReference>
<keyword evidence="3" id="KW-0238">DNA-binding</keyword>
<dbReference type="Pfam" id="PF03466">
    <property type="entry name" value="LysR_substrate"/>
    <property type="match status" value="1"/>
</dbReference>
<dbReference type="GO" id="GO:0032993">
    <property type="term" value="C:protein-DNA complex"/>
    <property type="evidence" value="ECO:0007669"/>
    <property type="project" value="TreeGrafter"/>
</dbReference>
<accession>A0A1V0TM10</accession>
<evidence type="ECO:0000313" key="7">
    <source>
        <dbReference type="Proteomes" id="UP000192726"/>
    </source>
</evidence>
<organism evidence="6 7">
    <name type="scientific">Streptomyces gilvosporeus</name>
    <dbReference type="NCBI Taxonomy" id="553510"/>
    <lineage>
        <taxon>Bacteria</taxon>
        <taxon>Bacillati</taxon>
        <taxon>Actinomycetota</taxon>
        <taxon>Actinomycetes</taxon>
        <taxon>Kitasatosporales</taxon>
        <taxon>Streptomycetaceae</taxon>
        <taxon>Streptomyces</taxon>
    </lineage>
</organism>
<dbReference type="OrthoDB" id="3176554at2"/>
<reference evidence="6 7" key="1">
    <citation type="submission" date="2017-04" db="EMBL/GenBank/DDBJ databases">
        <title>Complete Genome Sequence of Streptomyces gilvosporeus F607, a Capable Producer of Natamycin.</title>
        <authorList>
            <person name="Zong G."/>
            <person name="Zhong C."/>
            <person name="Fu J."/>
            <person name="Qin R."/>
            <person name="Cao G."/>
        </authorList>
    </citation>
    <scope>NUCLEOTIDE SEQUENCE [LARGE SCALE GENOMIC DNA]</scope>
    <source>
        <strain evidence="6 7">F607</strain>
    </source>
</reference>
<dbReference type="PRINTS" id="PR00039">
    <property type="entry name" value="HTHLYSR"/>
</dbReference>
<dbReference type="FunFam" id="1.10.10.10:FF:000001">
    <property type="entry name" value="LysR family transcriptional regulator"/>
    <property type="match status" value="1"/>
</dbReference>
<evidence type="ECO:0000256" key="4">
    <source>
        <dbReference type="ARBA" id="ARBA00023163"/>
    </source>
</evidence>
<protein>
    <recommendedName>
        <fullName evidence="5">HTH lysR-type domain-containing protein</fullName>
    </recommendedName>
</protein>
<evidence type="ECO:0000256" key="1">
    <source>
        <dbReference type="ARBA" id="ARBA00009437"/>
    </source>
</evidence>
<evidence type="ECO:0000256" key="3">
    <source>
        <dbReference type="ARBA" id="ARBA00023125"/>
    </source>
</evidence>
<dbReference type="STRING" id="553510.B1H19_06950"/>
<sequence length="302" mass="33182">MEPELRQMRYFVAVAERRSFTRAADDVYVAQQALSQQVRALEDILGVRLLERTSRRVELTAAGAAYLADCKRILAAAGRAARHARAVAAGEVGRLRVAYTVSAVYETLPALTALLAEEYPRLEVETREIFAADVCRTLREERCDIALAPRTGYPKGLAQRTVRREELRVAVGDGHPLAGREEVALARLRDETFQLWPREMAPGYFDAVVDACREAGFRPVLDDTASGSNAWAGIAAGRGVNLVVASLAHQLPRGITLVPLAEPRPGLRIDAVWRDDQQHPAVPGFLHACAELARRKGWPTDG</sequence>
<dbReference type="GO" id="GO:0003700">
    <property type="term" value="F:DNA-binding transcription factor activity"/>
    <property type="evidence" value="ECO:0007669"/>
    <property type="project" value="InterPro"/>
</dbReference>
<dbReference type="PROSITE" id="PS50931">
    <property type="entry name" value="HTH_LYSR"/>
    <property type="match status" value="1"/>
</dbReference>
<name>A0A1V0TM10_9ACTN</name>
<comment type="similarity">
    <text evidence="1">Belongs to the LysR transcriptional regulatory family.</text>
</comment>
<gene>
    <name evidence="6" type="ORF">B1H19_06950</name>
</gene>
<keyword evidence="4" id="KW-0804">Transcription</keyword>
<dbReference type="AlphaFoldDB" id="A0A1V0TM10"/>
<dbReference type="EMBL" id="CP020569">
    <property type="protein sequence ID" value="ARF53957.1"/>
    <property type="molecule type" value="Genomic_DNA"/>
</dbReference>
<dbReference type="SUPFAM" id="SSF53850">
    <property type="entry name" value="Periplasmic binding protein-like II"/>
    <property type="match status" value="1"/>
</dbReference>
<feature type="domain" description="HTH lysR-type" evidence="5">
    <location>
        <begin position="3"/>
        <end position="60"/>
    </location>
</feature>
<dbReference type="Gene3D" id="3.40.190.10">
    <property type="entry name" value="Periplasmic binding protein-like II"/>
    <property type="match status" value="2"/>
</dbReference>